<feature type="compositionally biased region" description="Polar residues" evidence="2">
    <location>
        <begin position="557"/>
        <end position="599"/>
    </location>
</feature>
<reference evidence="3" key="1">
    <citation type="submission" date="2021-06" db="EMBL/GenBank/DDBJ databases">
        <authorList>
            <person name="Kallberg Y."/>
            <person name="Tangrot J."/>
            <person name="Rosling A."/>
        </authorList>
    </citation>
    <scope>NUCLEOTIDE SEQUENCE</scope>
    <source>
        <strain evidence="3">MA453B</strain>
    </source>
</reference>
<feature type="compositionally biased region" description="Polar residues" evidence="2">
    <location>
        <begin position="606"/>
        <end position="646"/>
    </location>
</feature>
<feature type="compositionally biased region" description="Polar residues" evidence="2">
    <location>
        <begin position="943"/>
        <end position="956"/>
    </location>
</feature>
<feature type="compositionally biased region" description="Polar residues" evidence="2">
    <location>
        <begin position="664"/>
        <end position="790"/>
    </location>
</feature>
<feature type="region of interest" description="Disordered" evidence="2">
    <location>
        <begin position="557"/>
        <end position="969"/>
    </location>
</feature>
<proteinExistence type="predicted"/>
<keyword evidence="1" id="KW-0175">Coiled coil</keyword>
<evidence type="ECO:0000313" key="3">
    <source>
        <dbReference type="EMBL" id="CAG8580019.1"/>
    </source>
</evidence>
<feature type="compositionally biased region" description="Basic and acidic residues" evidence="2">
    <location>
        <begin position="851"/>
        <end position="864"/>
    </location>
</feature>
<feature type="compositionally biased region" description="Polar residues" evidence="2">
    <location>
        <begin position="921"/>
        <end position="930"/>
    </location>
</feature>
<accession>A0A9N9G684</accession>
<dbReference type="AlphaFoldDB" id="A0A9N9G684"/>
<dbReference type="OrthoDB" id="2395291at2759"/>
<evidence type="ECO:0000313" key="4">
    <source>
        <dbReference type="Proteomes" id="UP000789405"/>
    </source>
</evidence>
<comment type="caution">
    <text evidence="3">The sequence shown here is derived from an EMBL/GenBank/DDBJ whole genome shotgun (WGS) entry which is preliminary data.</text>
</comment>
<gene>
    <name evidence="3" type="ORF">DERYTH_LOCUS6641</name>
</gene>
<feature type="compositionally biased region" description="Polar residues" evidence="2">
    <location>
        <begin position="865"/>
        <end position="881"/>
    </location>
</feature>
<protein>
    <submittedName>
        <fullName evidence="3">9084_t:CDS:1</fullName>
    </submittedName>
</protein>
<keyword evidence="4" id="KW-1185">Reference proteome</keyword>
<evidence type="ECO:0000256" key="1">
    <source>
        <dbReference type="SAM" id="Coils"/>
    </source>
</evidence>
<evidence type="ECO:0000256" key="2">
    <source>
        <dbReference type="SAM" id="MobiDB-lite"/>
    </source>
</evidence>
<dbReference type="EMBL" id="CAJVPY010003050">
    <property type="protein sequence ID" value="CAG8580019.1"/>
    <property type="molecule type" value="Genomic_DNA"/>
</dbReference>
<organism evidence="3 4">
    <name type="scientific">Dentiscutata erythropus</name>
    <dbReference type="NCBI Taxonomy" id="1348616"/>
    <lineage>
        <taxon>Eukaryota</taxon>
        <taxon>Fungi</taxon>
        <taxon>Fungi incertae sedis</taxon>
        <taxon>Mucoromycota</taxon>
        <taxon>Glomeromycotina</taxon>
        <taxon>Glomeromycetes</taxon>
        <taxon>Diversisporales</taxon>
        <taxon>Gigasporaceae</taxon>
        <taxon>Dentiscutata</taxon>
    </lineage>
</organism>
<name>A0A9N9G684_9GLOM</name>
<feature type="compositionally biased region" description="Polar residues" evidence="2">
    <location>
        <begin position="798"/>
        <end position="850"/>
    </location>
</feature>
<feature type="compositionally biased region" description="Polar residues" evidence="2">
    <location>
        <begin position="890"/>
        <end position="913"/>
    </location>
</feature>
<sequence length="969" mass="110394">QNKRFSSRYFNQTLLPFQKKYLSKMTTIDTYREGELMEGLKFEEGSIESQLKTINELNEQRENDQKTNQDLIELIENLTKELSEKQNECKNLLDRNQRLDDEKKDISTYKQYIQRFQANKEVLEKNIKELEEQNVFLVQQISKHDQSISQLQKERDDNYIKLVSSNNHNEQKDRKIKELRDEASKLQAALGNATTFRLNDDDKNSTTQLNTDIENLQDLVENYVSNLKGGVNIDFNKVNQLLNIYGSQTQIDPQTPNKPLIKAVLQRHVLTKILKFADSYFKIDFNQVDENLSYLLESNIAYKTNDLIKSIERLSYERVGSDLVTQAAPIKLRQQIFAVLGYRGFSDTFENGLHPFISEWQEQLNQSINRYRSFKDPKKSASLDEKAIGLISEVIRIFFFRFKVQEPTIKYHWFQYGDKITKKYMKVLCDDDEIEEAFVDICSFPLIGRDFNDDSKRKIFTHAKVFSRIEPKKKSLINSVTTKVTTFTKGIQNVITRGDQKDKNDEKIFERRENPHFQSTSTQKSYYNYTESNNATDSKMNVDSSNQTSYYGYYTESNNATDSKMNVDSSNQTSYNGYYTESNNATDSKMNVDSSNTGINEGFSKTEGTYTESSNDPPKTGKTDNSSNTNETVDSSSITHETNNSFKTKDSSEAGIINNPFEFQETNDSSNKTQETNDSSNKTQETIDSSNKTQEANNSSNKAQDSSNKTQETNGTSNKTQEIIYSSNKTQETNDPSNKIQETNDSSNKTQEANDSSNKAQETNDSSNKTQETNDSSNKTQETNDFSNKTQETDDSSNKAQETNNSSNKTQVTNDSFNKTQGANDSSNKTQETNDSSNKTQETNDSSNKTQETKDSSNETRETNDSSNETQETNDSSNKTQETNDKTQETNDSSNKTQETNDSSNKIQGTDYSFKTEDSSKANNITNSFKADNDDDSSKTGKIGNSSEADDSSTNSKNDDFVIVDQVET</sequence>
<feature type="coiled-coil region" evidence="1">
    <location>
        <begin position="40"/>
        <end position="189"/>
    </location>
</feature>
<dbReference type="Proteomes" id="UP000789405">
    <property type="component" value="Unassembled WGS sequence"/>
</dbReference>
<feature type="non-terminal residue" evidence="3">
    <location>
        <position position="969"/>
    </location>
</feature>